<keyword evidence="4" id="KW-1185">Reference proteome</keyword>
<gene>
    <name evidence="2" type="ORF">PTTG_03695</name>
</gene>
<organism evidence="2">
    <name type="scientific">Puccinia triticina (isolate 1-1 / race 1 (BBBD))</name>
    <name type="common">Brown leaf rust fungus</name>
    <dbReference type="NCBI Taxonomy" id="630390"/>
    <lineage>
        <taxon>Eukaryota</taxon>
        <taxon>Fungi</taxon>
        <taxon>Dikarya</taxon>
        <taxon>Basidiomycota</taxon>
        <taxon>Pucciniomycotina</taxon>
        <taxon>Pucciniomycetes</taxon>
        <taxon>Pucciniales</taxon>
        <taxon>Pucciniaceae</taxon>
        <taxon>Puccinia</taxon>
    </lineage>
</organism>
<dbReference type="EMBL" id="ADAS02000068">
    <property type="protein sequence ID" value="OAV92156.1"/>
    <property type="molecule type" value="Genomic_DNA"/>
</dbReference>
<feature type="region of interest" description="Disordered" evidence="1">
    <location>
        <begin position="212"/>
        <end position="237"/>
    </location>
</feature>
<feature type="compositionally biased region" description="Polar residues" evidence="1">
    <location>
        <begin position="291"/>
        <end position="303"/>
    </location>
</feature>
<accession>A0A180GHD6</accession>
<protein>
    <submittedName>
        <fullName evidence="2 3">Uncharacterized protein</fullName>
    </submittedName>
</protein>
<dbReference type="Proteomes" id="UP000005240">
    <property type="component" value="Unassembled WGS sequence"/>
</dbReference>
<evidence type="ECO:0000313" key="4">
    <source>
        <dbReference type="Proteomes" id="UP000005240"/>
    </source>
</evidence>
<proteinExistence type="predicted"/>
<evidence type="ECO:0000313" key="2">
    <source>
        <dbReference type="EMBL" id="OAV92156.1"/>
    </source>
</evidence>
<reference evidence="3 4" key="3">
    <citation type="journal article" date="2017" name="G3 (Bethesda)">
        <title>Comparative analysis highlights variable genome content of wheat rusts and divergence of the mating loci.</title>
        <authorList>
            <person name="Cuomo C.A."/>
            <person name="Bakkeren G."/>
            <person name="Khalil H.B."/>
            <person name="Panwar V."/>
            <person name="Joly D."/>
            <person name="Linning R."/>
            <person name="Sakthikumar S."/>
            <person name="Song X."/>
            <person name="Adiconis X."/>
            <person name="Fan L."/>
            <person name="Goldberg J.M."/>
            <person name="Levin J.Z."/>
            <person name="Young S."/>
            <person name="Zeng Q."/>
            <person name="Anikster Y."/>
            <person name="Bruce M."/>
            <person name="Wang M."/>
            <person name="Yin C."/>
            <person name="McCallum B."/>
            <person name="Szabo L.J."/>
            <person name="Hulbert S."/>
            <person name="Chen X."/>
            <person name="Fellers J.P."/>
        </authorList>
    </citation>
    <scope>NUCLEOTIDE SEQUENCE</scope>
    <source>
        <strain evidence="3">isolate 1-1 / race 1 (BBBD)</strain>
        <strain evidence="4">Isolate 1-1 / race 1 (BBBD)</strain>
    </source>
</reference>
<feature type="region of interest" description="Disordered" evidence="1">
    <location>
        <begin position="110"/>
        <end position="168"/>
    </location>
</feature>
<feature type="compositionally biased region" description="Polar residues" evidence="1">
    <location>
        <begin position="217"/>
        <end position="227"/>
    </location>
</feature>
<feature type="compositionally biased region" description="Polar residues" evidence="1">
    <location>
        <begin position="401"/>
        <end position="417"/>
    </location>
</feature>
<reference evidence="2" key="2">
    <citation type="submission" date="2016-05" db="EMBL/GenBank/DDBJ databases">
        <title>Comparative analysis highlights variable genome content of wheat rusts and divergence of the mating loci.</title>
        <authorList>
            <person name="Cuomo C.A."/>
            <person name="Bakkeren G."/>
            <person name="Szabo L."/>
            <person name="Khalil H."/>
            <person name="Joly D."/>
            <person name="Goldberg J."/>
            <person name="Young S."/>
            <person name="Zeng Q."/>
            <person name="Fellers J."/>
        </authorList>
    </citation>
    <scope>NUCLEOTIDE SEQUENCE [LARGE SCALE GENOMIC DNA]</scope>
    <source>
        <strain evidence="2">1-1 BBBD Race 1</strain>
    </source>
</reference>
<dbReference type="AlphaFoldDB" id="A0A180GHD6"/>
<feature type="compositionally biased region" description="Basic and acidic residues" evidence="1">
    <location>
        <begin position="158"/>
        <end position="168"/>
    </location>
</feature>
<evidence type="ECO:0000256" key="1">
    <source>
        <dbReference type="SAM" id="MobiDB-lite"/>
    </source>
</evidence>
<dbReference type="EnsemblFungi" id="PTTG_03695-t43_1">
    <property type="protein sequence ID" value="PTTG_03695-t43_1-p1"/>
    <property type="gene ID" value="PTTG_03695"/>
</dbReference>
<reference evidence="3" key="4">
    <citation type="submission" date="2025-05" db="UniProtKB">
        <authorList>
            <consortium name="EnsemblFungi"/>
        </authorList>
    </citation>
    <scope>IDENTIFICATION</scope>
    <source>
        <strain evidence="3">isolate 1-1 / race 1 (BBBD)</strain>
    </source>
</reference>
<feature type="compositionally biased region" description="Basic and acidic residues" evidence="1">
    <location>
        <begin position="367"/>
        <end position="388"/>
    </location>
</feature>
<evidence type="ECO:0000313" key="3">
    <source>
        <dbReference type="EnsemblFungi" id="PTTG_03695-t43_1-p1"/>
    </source>
</evidence>
<sequence length="454" mass="47116">MYSMLAVATGAKAGTTVHDVVVGAETAKDCAFLLQSLQHCSTLTGLQSTVSGVETAKAASVIPDVADLSKLGNAQTLSSSKKFSLIFFIEPDREEALASDSKDVVDLGSDVASSGNSLDKSQKAIKPKTNKNLVQEDTGKTVASTDGKGASTPATVEKTPHQTNLKDDIDEDVFHDATHLDGEVPTGTTSEKIGSQAGLVKSDEKVVTADSAGKSALASQPKNSASADGSVAEGQFGPKVGEFTQKTANADQQPLVTEPTYPIQRIFRGILSKPIKAPPTLGETLDKPKTVGTNVATEASQVKNEPAKLTPDASPPATPKKVQFKTGPTDGKSVTNPTEAASADAVKLQDPPRSAIKKSGPANSADKVPDNTKTEPVDSAKKVPDNSKTEPVNSADKVPDNPQTGPQSNPRTTSNPTDAKVAPKASGGATNPETVATKPGKCQWSLISFIVFFF</sequence>
<dbReference type="VEuPathDB" id="FungiDB:PTTG_03695"/>
<reference evidence="2" key="1">
    <citation type="submission" date="2009-11" db="EMBL/GenBank/DDBJ databases">
        <authorList>
            <consortium name="The Broad Institute Genome Sequencing Platform"/>
            <person name="Ward D."/>
            <person name="Feldgarden M."/>
            <person name="Earl A."/>
            <person name="Young S.K."/>
            <person name="Zeng Q."/>
            <person name="Koehrsen M."/>
            <person name="Alvarado L."/>
            <person name="Berlin A."/>
            <person name="Bochicchio J."/>
            <person name="Borenstein D."/>
            <person name="Chapman S.B."/>
            <person name="Chen Z."/>
            <person name="Engels R."/>
            <person name="Freedman E."/>
            <person name="Gellesch M."/>
            <person name="Goldberg J."/>
            <person name="Griggs A."/>
            <person name="Gujja S."/>
            <person name="Heilman E."/>
            <person name="Heiman D."/>
            <person name="Hepburn T."/>
            <person name="Howarth C."/>
            <person name="Jen D."/>
            <person name="Larson L."/>
            <person name="Lewis B."/>
            <person name="Mehta T."/>
            <person name="Park D."/>
            <person name="Pearson M."/>
            <person name="Roberts A."/>
            <person name="Saif S."/>
            <person name="Shea T."/>
            <person name="Shenoy N."/>
            <person name="Sisk P."/>
            <person name="Stolte C."/>
            <person name="Sykes S."/>
            <person name="Thomson T."/>
            <person name="Walk T."/>
            <person name="White J."/>
            <person name="Yandava C."/>
            <person name="Izard J."/>
            <person name="Baranova O.V."/>
            <person name="Blanton J.M."/>
            <person name="Tanner A.C."/>
            <person name="Dewhirst F.E."/>
            <person name="Haas B."/>
            <person name="Nusbaum C."/>
            <person name="Birren B."/>
        </authorList>
    </citation>
    <scope>NUCLEOTIDE SEQUENCE [LARGE SCALE GENOMIC DNA]</scope>
    <source>
        <strain evidence="2">1-1 BBBD Race 1</strain>
    </source>
</reference>
<name>A0A180GHD6_PUCT1</name>
<feature type="region of interest" description="Disordered" evidence="1">
    <location>
        <begin position="275"/>
        <end position="439"/>
    </location>
</feature>